<protein>
    <submittedName>
        <fullName evidence="3">Uncharacterized protein</fullName>
    </submittedName>
</protein>
<proteinExistence type="predicted"/>
<name>A0ABR7NM53_9FIRM</name>
<comment type="caution">
    <text evidence="3">The sequence shown here is derived from an EMBL/GenBank/DDBJ whole genome shotgun (WGS) entry which is preliminary data.</text>
</comment>
<keyword evidence="4" id="KW-1185">Reference proteome</keyword>
<evidence type="ECO:0000313" key="3">
    <source>
        <dbReference type="EMBL" id="MBC8577394.1"/>
    </source>
</evidence>
<gene>
    <name evidence="3" type="ORF">H8717_13385</name>
</gene>
<feature type="transmembrane region" description="Helical" evidence="2">
    <location>
        <begin position="195"/>
        <end position="216"/>
    </location>
</feature>
<organism evidence="3 4">
    <name type="scientific">Yanshouia hominis</name>
    <dbReference type="NCBI Taxonomy" id="2763673"/>
    <lineage>
        <taxon>Bacteria</taxon>
        <taxon>Bacillati</taxon>
        <taxon>Bacillota</taxon>
        <taxon>Clostridia</taxon>
        <taxon>Eubacteriales</taxon>
        <taxon>Oscillospiraceae</taxon>
        <taxon>Yanshouia</taxon>
    </lineage>
</organism>
<evidence type="ECO:0000256" key="1">
    <source>
        <dbReference type="SAM" id="MobiDB-lite"/>
    </source>
</evidence>
<dbReference type="RefSeq" id="WP_262400800.1">
    <property type="nucleotide sequence ID" value="NZ_JACRTB010000029.1"/>
</dbReference>
<reference evidence="3 4" key="1">
    <citation type="submission" date="2020-08" db="EMBL/GenBank/DDBJ databases">
        <title>Genome public.</title>
        <authorList>
            <person name="Liu C."/>
            <person name="Sun Q."/>
        </authorList>
    </citation>
    <scope>NUCLEOTIDE SEQUENCE [LARGE SCALE GENOMIC DNA]</scope>
    <source>
        <strain evidence="3 4">BX1</strain>
    </source>
</reference>
<sequence length="281" mass="30224">MREMTETKKKGFTTLLRITALIAALVTAGSFALPLLRKNSALGAVGGRALSELTPFSTAVAYYSGSEIAGLSKKPNASDGGYRAVAELLSQVNIQQGYEKLYLIYRDGDKVPRYLEDGREFPLSAYRPVKSILDKIYTGKSVGSYADDLVTREDQRQVAVACLPLYGSGRTVLAVLVAECDPGDTGYHLVGPVNLYHVGGAAGAVLLLCILILWGMRKYRLARADREERAAALEPGVHEEPIPPEDDFQLPVDSMAHQPPLDGQAGDAPDEDGDDSLSGPQ</sequence>
<evidence type="ECO:0000256" key="2">
    <source>
        <dbReference type="SAM" id="Phobius"/>
    </source>
</evidence>
<keyword evidence="2" id="KW-0812">Transmembrane</keyword>
<keyword evidence="2" id="KW-1133">Transmembrane helix</keyword>
<feature type="region of interest" description="Disordered" evidence="1">
    <location>
        <begin position="233"/>
        <end position="281"/>
    </location>
</feature>
<dbReference type="EMBL" id="JACRTB010000029">
    <property type="protein sequence ID" value="MBC8577394.1"/>
    <property type="molecule type" value="Genomic_DNA"/>
</dbReference>
<evidence type="ECO:0000313" key="4">
    <source>
        <dbReference type="Proteomes" id="UP000658131"/>
    </source>
</evidence>
<accession>A0ABR7NM53</accession>
<dbReference type="Proteomes" id="UP000658131">
    <property type="component" value="Unassembled WGS sequence"/>
</dbReference>
<keyword evidence="2" id="KW-0472">Membrane</keyword>